<dbReference type="SUPFAM" id="SSF53671">
    <property type="entry name" value="Aspartate/ornithine carbamoyltransferase"/>
    <property type="match status" value="1"/>
</dbReference>
<dbReference type="Pfam" id="PF02729">
    <property type="entry name" value="OTCace_N"/>
    <property type="match status" value="1"/>
</dbReference>
<dbReference type="Gene3D" id="3.40.50.1370">
    <property type="entry name" value="Aspartate/ornithine carbamoyltransferase"/>
    <property type="match status" value="2"/>
</dbReference>
<dbReference type="GO" id="GO:0044205">
    <property type="term" value="P:'de novo' UMP biosynthetic process"/>
    <property type="evidence" value="ECO:0007669"/>
    <property type="project" value="UniProtKB-UniRule"/>
</dbReference>
<dbReference type="Pfam" id="PF00185">
    <property type="entry name" value="OTCace"/>
    <property type="match status" value="1"/>
</dbReference>
<dbReference type="InterPro" id="IPR002082">
    <property type="entry name" value="Asp_carbamoyltransf"/>
</dbReference>
<comment type="catalytic activity">
    <reaction evidence="6 7">
        <text>carbamoyl phosphate + L-aspartate = N-carbamoyl-L-aspartate + phosphate + H(+)</text>
        <dbReference type="Rhea" id="RHEA:20013"/>
        <dbReference type="ChEBI" id="CHEBI:15378"/>
        <dbReference type="ChEBI" id="CHEBI:29991"/>
        <dbReference type="ChEBI" id="CHEBI:32814"/>
        <dbReference type="ChEBI" id="CHEBI:43474"/>
        <dbReference type="ChEBI" id="CHEBI:58228"/>
        <dbReference type="EC" id="2.1.3.2"/>
    </reaction>
</comment>
<dbReference type="PROSITE" id="PS00097">
    <property type="entry name" value="CARBAMOYLTRANSFERASE"/>
    <property type="match status" value="1"/>
</dbReference>
<evidence type="ECO:0000256" key="5">
    <source>
        <dbReference type="ARBA" id="ARBA00043884"/>
    </source>
</evidence>
<name>A0A419SQT5_9BACL</name>
<feature type="domain" description="Aspartate/ornithine carbamoyltransferase Asp/Orn-binding" evidence="8">
    <location>
        <begin position="154"/>
        <end position="302"/>
    </location>
</feature>
<feature type="binding site" evidence="7">
    <location>
        <position position="269"/>
    </location>
    <ligand>
        <name>carbamoyl phosphate</name>
        <dbReference type="ChEBI" id="CHEBI:58228"/>
    </ligand>
</feature>
<reference evidence="10 11" key="1">
    <citation type="submission" date="2016-08" db="EMBL/GenBank/DDBJ databases">
        <title>Novel Firmicute Genomes.</title>
        <authorList>
            <person name="Poppleton D.I."/>
            <person name="Gribaldo S."/>
        </authorList>
    </citation>
    <scope>NUCLEOTIDE SEQUENCE [LARGE SCALE GENOMIC DNA]</scope>
    <source>
        <strain evidence="10 11">RAOx-1</strain>
    </source>
</reference>
<gene>
    <name evidence="7" type="primary">pyrB</name>
    <name evidence="10" type="ORF">BEP19_16625</name>
</gene>
<accession>A0A419SQT5</accession>
<evidence type="ECO:0000256" key="2">
    <source>
        <dbReference type="ARBA" id="ARBA00008896"/>
    </source>
</evidence>
<dbReference type="InterPro" id="IPR036901">
    <property type="entry name" value="Asp/Orn_carbamoylTrfase_sf"/>
</dbReference>
<evidence type="ECO:0000313" key="11">
    <source>
        <dbReference type="Proteomes" id="UP000284219"/>
    </source>
</evidence>
<dbReference type="HAMAP" id="MF_00001">
    <property type="entry name" value="Asp_carb_tr"/>
    <property type="match status" value="1"/>
</dbReference>
<evidence type="ECO:0000256" key="1">
    <source>
        <dbReference type="ARBA" id="ARBA00004852"/>
    </source>
</evidence>
<dbReference type="GO" id="GO:0004070">
    <property type="term" value="F:aspartate carbamoyltransferase activity"/>
    <property type="evidence" value="ECO:0007669"/>
    <property type="project" value="UniProtKB-UniRule"/>
</dbReference>
<proteinExistence type="inferred from homology"/>
<sequence length="315" mass="35204">MRMNLYHILGAKQFDRASLEDIFSLTKEMEQVEASGGSDRYKNKVMTTLFFEPSTRTRLSFESAMSRLGGKVIGTENASQFSSAIKGESLEDTIRIVSGYSDVIVMRHTDIGAAEKAAAVASVPIINAGDGAGEHPTQALLDIYTIEKELGQVDGLKIGMIGDLTYGRTVHSLSYLLANFNNVTIYYVAPENVLIPPYVKKYLEEKGIAYVETNDLEQVAANADVLYQTRIQKERFPSLEEYEKAQGKYVIDQSILDVMKEKAIILHPLPRAGEIAPEVDLDRRAAYFRQAQNGLYIRMSIIHKCFEKLGFVKNK</sequence>
<keyword evidence="11" id="KW-1185">Reference proteome</keyword>
<feature type="binding site" evidence="7">
    <location>
        <position position="107"/>
    </location>
    <ligand>
        <name>carbamoyl phosphate</name>
        <dbReference type="ChEBI" id="CHEBI:58228"/>
    </ligand>
</feature>
<evidence type="ECO:0000256" key="4">
    <source>
        <dbReference type="ARBA" id="ARBA00022975"/>
    </source>
</evidence>
<dbReference type="EMBL" id="MCHY01000002">
    <property type="protein sequence ID" value="RKD26819.1"/>
    <property type="molecule type" value="Genomic_DNA"/>
</dbReference>
<dbReference type="PANTHER" id="PTHR45753:SF6">
    <property type="entry name" value="ASPARTATE CARBAMOYLTRANSFERASE"/>
    <property type="match status" value="1"/>
</dbReference>
<dbReference type="OrthoDB" id="9774690at2"/>
<dbReference type="GO" id="GO:0006520">
    <property type="term" value="P:amino acid metabolic process"/>
    <property type="evidence" value="ECO:0007669"/>
    <property type="project" value="InterPro"/>
</dbReference>
<evidence type="ECO:0000256" key="7">
    <source>
        <dbReference type="HAMAP-Rule" id="MF_00001"/>
    </source>
</evidence>
<feature type="binding site" evidence="7">
    <location>
        <position position="56"/>
    </location>
    <ligand>
        <name>carbamoyl phosphate</name>
        <dbReference type="ChEBI" id="CHEBI:58228"/>
    </ligand>
</feature>
<dbReference type="NCBIfam" id="TIGR00670">
    <property type="entry name" value="asp_carb_tr"/>
    <property type="match status" value="1"/>
</dbReference>
<feature type="domain" description="Aspartate/ornithine carbamoyltransferase carbamoyl-P binding" evidence="9">
    <location>
        <begin position="7"/>
        <end position="147"/>
    </location>
</feature>
<evidence type="ECO:0000313" key="10">
    <source>
        <dbReference type="EMBL" id="RKD26819.1"/>
    </source>
</evidence>
<evidence type="ECO:0000256" key="3">
    <source>
        <dbReference type="ARBA" id="ARBA00022679"/>
    </source>
</evidence>
<dbReference type="FunFam" id="3.40.50.1370:FF:000002">
    <property type="entry name" value="Aspartate carbamoyltransferase 2"/>
    <property type="match status" value="1"/>
</dbReference>
<feature type="binding site" evidence="7">
    <location>
        <position position="270"/>
    </location>
    <ligand>
        <name>carbamoyl phosphate</name>
        <dbReference type="ChEBI" id="CHEBI:58228"/>
    </ligand>
</feature>
<feature type="binding site" evidence="7">
    <location>
        <position position="138"/>
    </location>
    <ligand>
        <name>carbamoyl phosphate</name>
        <dbReference type="ChEBI" id="CHEBI:58228"/>
    </ligand>
</feature>
<comment type="similarity">
    <text evidence="2 7">Belongs to the aspartate/ornithine carbamoyltransferase superfamily. ATCase family.</text>
</comment>
<protein>
    <recommendedName>
        <fullName evidence="7">Aspartate carbamoyltransferase</fullName>
        <ecNumber evidence="7">2.1.3.2</ecNumber>
    </recommendedName>
    <alternativeName>
        <fullName evidence="7">Aspartate transcarbamylase</fullName>
        <shortName evidence="7">ATCase</shortName>
    </alternativeName>
</protein>
<evidence type="ECO:0000256" key="6">
    <source>
        <dbReference type="ARBA" id="ARBA00048859"/>
    </source>
</evidence>
<feature type="binding site" evidence="7">
    <location>
        <position position="135"/>
    </location>
    <ligand>
        <name>carbamoyl phosphate</name>
        <dbReference type="ChEBI" id="CHEBI:58228"/>
    </ligand>
</feature>
<dbReference type="InterPro" id="IPR006132">
    <property type="entry name" value="Asp/Orn_carbamoyltranf_P-bd"/>
</dbReference>
<dbReference type="NCBIfam" id="NF002032">
    <property type="entry name" value="PRK00856.1"/>
    <property type="match status" value="1"/>
</dbReference>
<comment type="caution">
    <text evidence="10">The sequence shown here is derived from an EMBL/GenBank/DDBJ whole genome shotgun (WGS) entry which is preliminary data.</text>
</comment>
<feature type="binding site" evidence="7">
    <location>
        <position position="230"/>
    </location>
    <ligand>
        <name>L-aspartate</name>
        <dbReference type="ChEBI" id="CHEBI:29991"/>
    </ligand>
</feature>
<comment type="function">
    <text evidence="5 7">Catalyzes the condensation of carbamoyl phosphate and aspartate to form carbamoyl aspartate and inorganic phosphate, the committed step in the de novo pyrimidine nucleotide biosynthesis pathway.</text>
</comment>
<comment type="pathway">
    <text evidence="1 7">Pyrimidine metabolism; UMP biosynthesis via de novo pathway; (S)-dihydroorotate from bicarbonate: step 2/3.</text>
</comment>
<dbReference type="AlphaFoldDB" id="A0A419SQT5"/>
<dbReference type="PRINTS" id="PR00100">
    <property type="entry name" value="AOTCASE"/>
</dbReference>
<dbReference type="InterPro" id="IPR006130">
    <property type="entry name" value="Asp/Orn_carbamoylTrfase"/>
</dbReference>
<feature type="binding site" evidence="7">
    <location>
        <position position="86"/>
    </location>
    <ligand>
        <name>L-aspartate</name>
        <dbReference type="ChEBI" id="CHEBI:29991"/>
    </ligand>
</feature>
<keyword evidence="4 7" id="KW-0665">Pyrimidine biosynthesis</keyword>
<evidence type="ECO:0000259" key="8">
    <source>
        <dbReference type="Pfam" id="PF00185"/>
    </source>
</evidence>
<feature type="binding site" evidence="7">
    <location>
        <position position="57"/>
    </location>
    <ligand>
        <name>carbamoyl phosphate</name>
        <dbReference type="ChEBI" id="CHEBI:58228"/>
    </ligand>
</feature>
<organism evidence="10 11">
    <name type="scientific">Ammoniphilus oxalaticus</name>
    <dbReference type="NCBI Taxonomy" id="66863"/>
    <lineage>
        <taxon>Bacteria</taxon>
        <taxon>Bacillati</taxon>
        <taxon>Bacillota</taxon>
        <taxon>Bacilli</taxon>
        <taxon>Bacillales</taxon>
        <taxon>Paenibacillaceae</taxon>
        <taxon>Aneurinibacillus group</taxon>
        <taxon>Ammoniphilus</taxon>
    </lineage>
</organism>
<dbReference type="EC" id="2.1.3.2" evidence="7"/>
<dbReference type="PRINTS" id="PR00101">
    <property type="entry name" value="ATCASE"/>
</dbReference>
<evidence type="ECO:0000259" key="9">
    <source>
        <dbReference type="Pfam" id="PF02729"/>
    </source>
</evidence>
<dbReference type="GO" id="GO:0016597">
    <property type="term" value="F:amino acid binding"/>
    <property type="evidence" value="ECO:0007669"/>
    <property type="project" value="InterPro"/>
</dbReference>
<dbReference type="FunFam" id="3.40.50.1370:FF:000001">
    <property type="entry name" value="Aspartate carbamoyltransferase"/>
    <property type="match status" value="1"/>
</dbReference>
<keyword evidence="3 7" id="KW-0808">Transferase</keyword>
<dbReference type="PANTHER" id="PTHR45753">
    <property type="entry name" value="ORNITHINE CARBAMOYLTRANSFERASE, MITOCHONDRIAL"/>
    <property type="match status" value="1"/>
</dbReference>
<dbReference type="InterPro" id="IPR006131">
    <property type="entry name" value="Asp_carbamoyltransf_Asp/Orn-bd"/>
</dbReference>
<dbReference type="UniPathway" id="UPA00070">
    <property type="reaction ID" value="UER00116"/>
</dbReference>
<dbReference type="GO" id="GO:0006207">
    <property type="term" value="P:'de novo' pyrimidine nucleobase biosynthetic process"/>
    <property type="evidence" value="ECO:0007669"/>
    <property type="project" value="InterPro"/>
</dbReference>
<comment type="subunit">
    <text evidence="7">Heterododecamer (2C3:3R2) of six catalytic PyrB chains organized as two trimers (C3), and six regulatory PyrI chains organized as three dimers (R2).</text>
</comment>
<dbReference type="Proteomes" id="UP000284219">
    <property type="component" value="Unassembled WGS sequence"/>
</dbReference>
<feature type="binding site" evidence="7">
    <location>
        <position position="168"/>
    </location>
    <ligand>
        <name>L-aspartate</name>
        <dbReference type="ChEBI" id="CHEBI:29991"/>
    </ligand>
</feature>